<evidence type="ECO:0000256" key="11">
    <source>
        <dbReference type="SAM" id="Phobius"/>
    </source>
</evidence>
<evidence type="ECO:0000256" key="4">
    <source>
        <dbReference type="ARBA" id="ARBA00015455"/>
    </source>
</evidence>
<dbReference type="Gene3D" id="1.10.472.80">
    <property type="entry name" value="Ypt/Rab-GAP domain of gyp1p, domain 3"/>
    <property type="match status" value="1"/>
</dbReference>
<feature type="domain" description="Rab-GAP TBC" evidence="12">
    <location>
        <begin position="46"/>
        <end position="243"/>
    </location>
</feature>
<dbReference type="STRING" id="645134.A0A0L0HPU8"/>
<dbReference type="PROSITE" id="PS50086">
    <property type="entry name" value="TBC_RABGAP"/>
    <property type="match status" value="1"/>
</dbReference>
<comment type="function">
    <text evidence="10">Non-catalytic component of the TSC-TBC complex, a multiprotein complex that acts as a negative regulator of the canonical mTORC1 complex, an evolutionarily conserved central nutrient sensor that stimulates anabolic reactions and macromolecule biosynthesis to promote cellular biomass generation and growth. The TSC-TBC complex acts as a GTPase-activating protein (GAP) for the small GTPase RHEB, a direct activator of the protein kinase activity of mTORC1. In absence of nutrients, the TSC-TBC complex inhibits mTORC1, thereby preventing phosphorylation of ribosomal protein S6 kinase (RPS6KB1 and RPS6KB2) and EIF4EBP1 (4E-BP1) by the mTORC1 signaling. The TSC-TBC complex is inactivated in response to nutrients, relieving inhibition of mTORC1.</text>
</comment>
<keyword evidence="5" id="KW-0343">GTPase activation</keyword>
<evidence type="ECO:0000259" key="12">
    <source>
        <dbReference type="PROSITE" id="PS50086"/>
    </source>
</evidence>
<dbReference type="AlphaFoldDB" id="A0A0L0HPU8"/>
<keyword evidence="11" id="KW-1133">Transmembrane helix</keyword>
<protein>
    <recommendedName>
        <fullName evidence="4">TBC1 domain family member 7</fullName>
    </recommendedName>
</protein>
<organism evidence="13 14">
    <name type="scientific">Spizellomyces punctatus (strain DAOM BR117)</name>
    <dbReference type="NCBI Taxonomy" id="645134"/>
    <lineage>
        <taxon>Eukaryota</taxon>
        <taxon>Fungi</taxon>
        <taxon>Fungi incertae sedis</taxon>
        <taxon>Chytridiomycota</taxon>
        <taxon>Chytridiomycota incertae sedis</taxon>
        <taxon>Chytridiomycetes</taxon>
        <taxon>Spizellomycetales</taxon>
        <taxon>Spizellomycetaceae</taxon>
        <taxon>Spizellomyces</taxon>
    </lineage>
</organism>
<sequence length="315" mass="35924">MSANFRKAYYSSLGVQVVEVKPSLENALQGDILDVERLNKLCLWVRIPHAYRPLVWKVILGTLPLSKDVWPFVEEQRAEQYRDLKECVKYLGGRDKESTPNVMVGMLLVQSDTRPPHKLAEGFSASSFGNSSHLNGIANTMLEICDGNEIDAFWLFDGFVRRFHISVLEDINEKDGHEEERIRTEISVLTNLLRTQNERLLDHILSFGSGLDHYCHSWFRTYFTSVLPPDCLEGIWDILLGGAPAILPYLGLSLLLACKRKIETTRSSTELMKLLQQLDRYVDMDAVASTAIDLWERPILEGMSKETRKALGYNF</sequence>
<evidence type="ECO:0000256" key="5">
    <source>
        <dbReference type="ARBA" id="ARBA00022468"/>
    </source>
</evidence>
<feature type="transmembrane region" description="Helical" evidence="11">
    <location>
        <begin position="235"/>
        <end position="258"/>
    </location>
</feature>
<dbReference type="SMART" id="SM00164">
    <property type="entry name" value="TBC"/>
    <property type="match status" value="1"/>
</dbReference>
<dbReference type="InterPro" id="IPR039842">
    <property type="entry name" value="TBC1D7"/>
</dbReference>
<evidence type="ECO:0000256" key="10">
    <source>
        <dbReference type="ARBA" id="ARBA00046045"/>
    </source>
</evidence>
<comment type="subcellular location">
    <subcellularLocation>
        <location evidence="1">Cytoplasm</location>
        <location evidence="1">Cytosol</location>
    </subcellularLocation>
    <subcellularLocation>
        <location evidence="2">Cytoplasmic vesicle</location>
    </subcellularLocation>
    <subcellularLocation>
        <location evidence="3">Lysosome membrane</location>
    </subcellularLocation>
</comment>
<dbReference type="SUPFAM" id="SSF47923">
    <property type="entry name" value="Ypt/Rab-GAP domain of gyp1p"/>
    <property type="match status" value="2"/>
</dbReference>
<dbReference type="Pfam" id="PF00566">
    <property type="entry name" value="RabGAP-TBC"/>
    <property type="match status" value="1"/>
</dbReference>
<dbReference type="GO" id="GO:0005096">
    <property type="term" value="F:GTPase activator activity"/>
    <property type="evidence" value="ECO:0007669"/>
    <property type="project" value="UniProtKB-KW"/>
</dbReference>
<dbReference type="PANTHER" id="PTHR13530:SF3">
    <property type="entry name" value="TBC1 DOMAIN FAMILY MEMBER 7"/>
    <property type="match status" value="1"/>
</dbReference>
<dbReference type="OrthoDB" id="159449at2759"/>
<evidence type="ECO:0000256" key="9">
    <source>
        <dbReference type="ARBA" id="ARBA00023329"/>
    </source>
</evidence>
<dbReference type="VEuPathDB" id="FungiDB:SPPG_02059"/>
<dbReference type="RefSeq" id="XP_016611023.1">
    <property type="nucleotide sequence ID" value="XM_016750361.1"/>
</dbReference>
<dbReference type="OMA" id="VMHTMWL"/>
<dbReference type="EMBL" id="KQ257452">
    <property type="protein sequence ID" value="KND02985.1"/>
    <property type="molecule type" value="Genomic_DNA"/>
</dbReference>
<gene>
    <name evidence="13" type="ORF">SPPG_02059</name>
</gene>
<keyword evidence="9" id="KW-0968">Cytoplasmic vesicle</keyword>
<reference evidence="13 14" key="1">
    <citation type="submission" date="2009-08" db="EMBL/GenBank/DDBJ databases">
        <title>The Genome Sequence of Spizellomyces punctatus strain DAOM BR117.</title>
        <authorList>
            <consortium name="The Broad Institute Genome Sequencing Platform"/>
            <person name="Russ C."/>
            <person name="Cuomo C."/>
            <person name="Shea T."/>
            <person name="Young S.K."/>
            <person name="Zeng Q."/>
            <person name="Koehrsen M."/>
            <person name="Haas B."/>
            <person name="Borodovsky M."/>
            <person name="Guigo R."/>
            <person name="Alvarado L."/>
            <person name="Berlin A."/>
            <person name="Bochicchio J."/>
            <person name="Borenstein D."/>
            <person name="Chapman S."/>
            <person name="Chen Z."/>
            <person name="Engels R."/>
            <person name="Freedman E."/>
            <person name="Gellesch M."/>
            <person name="Goldberg J."/>
            <person name="Griggs A."/>
            <person name="Gujja S."/>
            <person name="Heiman D."/>
            <person name="Hepburn T."/>
            <person name="Howarth C."/>
            <person name="Jen D."/>
            <person name="Larson L."/>
            <person name="Lewis B."/>
            <person name="Mehta T."/>
            <person name="Park D."/>
            <person name="Pearson M."/>
            <person name="Roberts A."/>
            <person name="Saif S."/>
            <person name="Shenoy N."/>
            <person name="Sisk P."/>
            <person name="Stolte C."/>
            <person name="Sykes S."/>
            <person name="Thomson T."/>
            <person name="Walk T."/>
            <person name="White J."/>
            <person name="Yandava C."/>
            <person name="Burger G."/>
            <person name="Gray M.W."/>
            <person name="Holland P.W.H."/>
            <person name="King N."/>
            <person name="Lang F.B.F."/>
            <person name="Roger A.J."/>
            <person name="Ruiz-Trillo I."/>
            <person name="Lander E."/>
            <person name="Nusbaum C."/>
        </authorList>
    </citation>
    <scope>NUCLEOTIDE SEQUENCE [LARGE SCALE GENOMIC DNA]</scope>
    <source>
        <strain evidence="13 14">DAOM BR117</strain>
    </source>
</reference>
<name>A0A0L0HPU8_SPIPD</name>
<dbReference type="GO" id="GO:0031410">
    <property type="term" value="C:cytoplasmic vesicle"/>
    <property type="evidence" value="ECO:0007669"/>
    <property type="project" value="UniProtKB-SubCell"/>
</dbReference>
<keyword evidence="7 11" id="KW-0472">Membrane</keyword>
<evidence type="ECO:0000256" key="8">
    <source>
        <dbReference type="ARBA" id="ARBA00023228"/>
    </source>
</evidence>
<dbReference type="EMBL" id="KQ257452">
    <property type="protein sequence ID" value="KND02984.1"/>
    <property type="molecule type" value="Genomic_DNA"/>
</dbReference>
<evidence type="ECO:0000313" key="14">
    <source>
        <dbReference type="Proteomes" id="UP000053201"/>
    </source>
</evidence>
<evidence type="ECO:0000256" key="1">
    <source>
        <dbReference type="ARBA" id="ARBA00004514"/>
    </source>
</evidence>
<dbReference type="InterPro" id="IPR000195">
    <property type="entry name" value="Rab-GAP-TBC_dom"/>
</dbReference>
<dbReference type="InterPro" id="IPR043039">
    <property type="entry name" value="TBC1D7_dom2"/>
</dbReference>
<accession>A0A0L0HPU8</accession>
<dbReference type="RefSeq" id="XP_016611024.1">
    <property type="nucleotide sequence ID" value="XM_016750362.1"/>
</dbReference>
<keyword evidence="14" id="KW-1185">Reference proteome</keyword>
<dbReference type="eggNOG" id="ENOG502QPZD">
    <property type="taxonomic scope" value="Eukaryota"/>
</dbReference>
<evidence type="ECO:0000256" key="6">
    <source>
        <dbReference type="ARBA" id="ARBA00022490"/>
    </source>
</evidence>
<keyword evidence="11" id="KW-0812">Transmembrane</keyword>
<dbReference type="GeneID" id="27685678"/>
<dbReference type="PANTHER" id="PTHR13530">
    <property type="entry name" value="TBC1 DOMAIN FAMILY MEMBER 7"/>
    <property type="match status" value="1"/>
</dbReference>
<dbReference type="GO" id="GO:0032007">
    <property type="term" value="P:negative regulation of TOR signaling"/>
    <property type="evidence" value="ECO:0007669"/>
    <property type="project" value="TreeGrafter"/>
</dbReference>
<dbReference type="Gene3D" id="1.10.8.680">
    <property type="entry name" value="Ypt/Rab-GAP domain of gyp1p, domain 2"/>
    <property type="match status" value="1"/>
</dbReference>
<dbReference type="GO" id="GO:0005829">
    <property type="term" value="C:cytosol"/>
    <property type="evidence" value="ECO:0007669"/>
    <property type="project" value="UniProtKB-SubCell"/>
</dbReference>
<keyword evidence="6" id="KW-0963">Cytoplasm</keyword>
<evidence type="ECO:0000256" key="7">
    <source>
        <dbReference type="ARBA" id="ARBA00023136"/>
    </source>
</evidence>
<dbReference type="InterPro" id="IPR035969">
    <property type="entry name" value="Rab-GAP_TBC_sf"/>
</dbReference>
<dbReference type="Gene3D" id="1.10.10.750">
    <property type="entry name" value="Ypt/Rab-GAP domain of gyp1p, domain 1"/>
    <property type="match status" value="1"/>
</dbReference>
<evidence type="ECO:0000256" key="3">
    <source>
        <dbReference type="ARBA" id="ARBA00004656"/>
    </source>
</evidence>
<proteinExistence type="predicted"/>
<evidence type="ECO:0000313" key="13">
    <source>
        <dbReference type="EMBL" id="KND02985.1"/>
    </source>
</evidence>
<evidence type="ECO:0000256" key="2">
    <source>
        <dbReference type="ARBA" id="ARBA00004541"/>
    </source>
</evidence>
<keyword evidence="8" id="KW-0458">Lysosome</keyword>
<dbReference type="Proteomes" id="UP000053201">
    <property type="component" value="Unassembled WGS sequence"/>
</dbReference>